<dbReference type="EMBL" id="JASBNA010000038">
    <property type="protein sequence ID" value="KAK7682064.1"/>
    <property type="molecule type" value="Genomic_DNA"/>
</dbReference>
<evidence type="ECO:0008006" key="3">
    <source>
        <dbReference type="Google" id="ProtNLM"/>
    </source>
</evidence>
<name>A0AAW0FR68_9APHY</name>
<proteinExistence type="predicted"/>
<gene>
    <name evidence="1" type="ORF">QCA50_015028</name>
</gene>
<protein>
    <recommendedName>
        <fullName evidence="3">Heterokaryon incompatibility domain-containing protein</fullName>
    </recommendedName>
</protein>
<evidence type="ECO:0000313" key="1">
    <source>
        <dbReference type="EMBL" id="KAK7682064.1"/>
    </source>
</evidence>
<keyword evidence="2" id="KW-1185">Reference proteome</keyword>
<sequence length="256" mass="29718">MYRKYFGFCNDLTIDRLHLVINDIQDVIDFLTNATFAFLHNLIIESPKSSRPPLREKAIALFNAMTEACSAETLNTITITGDVRRPYNSNIPIGDAREEYIIQPSALTPLFKFTNVRQLWLQDIWCWDLDDTFVLQACRAWPKLSAFVLGPSHHWPESNLRITIGVLESFVHLLPDLEIFGATLDTNSPPPQATTNSPWYHTRQIEHIVAIQFCAWQIRRRSRRLLERWCPVVQWWLSGYGRYATVSNAGFDTHYY</sequence>
<comment type="caution">
    <text evidence="1">The sequence shown here is derived from an EMBL/GenBank/DDBJ whole genome shotgun (WGS) entry which is preliminary data.</text>
</comment>
<dbReference type="AlphaFoldDB" id="A0AAW0FR68"/>
<accession>A0AAW0FR68</accession>
<reference evidence="1 2" key="1">
    <citation type="submission" date="2022-09" db="EMBL/GenBank/DDBJ databases">
        <authorList>
            <person name="Palmer J.M."/>
        </authorList>
    </citation>
    <scope>NUCLEOTIDE SEQUENCE [LARGE SCALE GENOMIC DNA]</scope>
    <source>
        <strain evidence="1 2">DSM 7382</strain>
    </source>
</reference>
<evidence type="ECO:0000313" key="2">
    <source>
        <dbReference type="Proteomes" id="UP001385951"/>
    </source>
</evidence>
<dbReference type="Proteomes" id="UP001385951">
    <property type="component" value="Unassembled WGS sequence"/>
</dbReference>
<organism evidence="1 2">
    <name type="scientific">Cerrena zonata</name>
    <dbReference type="NCBI Taxonomy" id="2478898"/>
    <lineage>
        <taxon>Eukaryota</taxon>
        <taxon>Fungi</taxon>
        <taxon>Dikarya</taxon>
        <taxon>Basidiomycota</taxon>
        <taxon>Agaricomycotina</taxon>
        <taxon>Agaricomycetes</taxon>
        <taxon>Polyporales</taxon>
        <taxon>Cerrenaceae</taxon>
        <taxon>Cerrena</taxon>
    </lineage>
</organism>